<feature type="transmembrane region" description="Helical" evidence="1">
    <location>
        <begin position="69"/>
        <end position="88"/>
    </location>
</feature>
<evidence type="ECO:0008006" key="4">
    <source>
        <dbReference type="Google" id="ProtNLM"/>
    </source>
</evidence>
<accession>A0A2S7N0T9</accession>
<dbReference type="AlphaFoldDB" id="A0A2S7N0T9"/>
<organism evidence="2 3">
    <name type="scientific">Pradoshia eiseniae</name>
    <dbReference type="NCBI Taxonomy" id="2064768"/>
    <lineage>
        <taxon>Bacteria</taxon>
        <taxon>Bacillati</taxon>
        <taxon>Bacillota</taxon>
        <taxon>Bacilli</taxon>
        <taxon>Bacillales</taxon>
        <taxon>Bacillaceae</taxon>
        <taxon>Pradoshia</taxon>
    </lineage>
</organism>
<reference evidence="2 3" key="1">
    <citation type="submission" date="2017-12" db="EMBL/GenBank/DDBJ databases">
        <title>Taxonomic description and draft genome of Pradoshia cofamensis Gen. nov., sp. nov., a thermotolerant bacillale isolated from anterior gut of earthworm Eisenia fetida.</title>
        <authorList>
            <person name="Saha T."/>
            <person name="Chakraborty R."/>
        </authorList>
    </citation>
    <scope>NUCLEOTIDE SEQUENCE [LARGE SCALE GENOMIC DNA]</scope>
    <source>
        <strain evidence="2 3">EAG3</strain>
    </source>
</reference>
<comment type="caution">
    <text evidence="2">The sequence shown here is derived from an EMBL/GenBank/DDBJ whole genome shotgun (WGS) entry which is preliminary data.</text>
</comment>
<dbReference type="EMBL" id="PKOZ01000003">
    <property type="protein sequence ID" value="PQD95617.1"/>
    <property type="molecule type" value="Genomic_DNA"/>
</dbReference>
<proteinExistence type="predicted"/>
<evidence type="ECO:0000313" key="2">
    <source>
        <dbReference type="EMBL" id="PQD95617.1"/>
    </source>
</evidence>
<sequence>MPVCQNCHQKWTWKQTFKKSFTLDNGMYCPYCEKKQYITRATRLRSALILFLPITLLNIWNLSFGPSMIILYIWILLIPLVIGLYPFWVELSNTEKTN</sequence>
<dbReference type="OrthoDB" id="2418141at2"/>
<protein>
    <recommendedName>
        <fullName evidence="4">Cxxc_20_cxxc protein</fullName>
    </recommendedName>
</protein>
<keyword evidence="1" id="KW-0812">Transmembrane</keyword>
<evidence type="ECO:0000256" key="1">
    <source>
        <dbReference type="SAM" id="Phobius"/>
    </source>
</evidence>
<keyword evidence="1" id="KW-0472">Membrane</keyword>
<dbReference type="RefSeq" id="WP_104848764.1">
    <property type="nucleotide sequence ID" value="NZ_PKOZ01000003.1"/>
</dbReference>
<evidence type="ECO:0000313" key="3">
    <source>
        <dbReference type="Proteomes" id="UP000239663"/>
    </source>
</evidence>
<feature type="transmembrane region" description="Helical" evidence="1">
    <location>
        <begin position="44"/>
        <end position="63"/>
    </location>
</feature>
<dbReference type="NCBIfam" id="TIGR04104">
    <property type="entry name" value="cxxc_20_cxxc"/>
    <property type="match status" value="1"/>
</dbReference>
<name>A0A2S7N0T9_9BACI</name>
<dbReference type="Proteomes" id="UP000239663">
    <property type="component" value="Unassembled WGS sequence"/>
</dbReference>
<keyword evidence="1" id="KW-1133">Transmembrane helix</keyword>
<keyword evidence="3" id="KW-1185">Reference proteome</keyword>
<dbReference type="InterPro" id="IPR026369">
    <property type="entry name" value="CxxC_20_CxxC"/>
</dbReference>
<gene>
    <name evidence="2" type="ORF">CYL18_06905</name>
</gene>